<dbReference type="EMBL" id="AMZH03004447">
    <property type="protein sequence ID" value="RRT69141.1"/>
    <property type="molecule type" value="Genomic_DNA"/>
</dbReference>
<comment type="caution">
    <text evidence="2">The sequence shown here is derived from an EMBL/GenBank/DDBJ whole genome shotgun (WGS) entry which is preliminary data.</text>
</comment>
<evidence type="ECO:0000256" key="1">
    <source>
        <dbReference type="SAM" id="MobiDB-lite"/>
    </source>
</evidence>
<sequence length="174" mass="18974">MFVGQTPRLEPSQPSIIPIVEASATRGANPTGIGPMIGPTRGADPPAKKTKVLVSKEAPHKDALPTVTPKKANPTLPPPGGPSWGGEQQMKGQGRLGDDLDTTRLKTREAKQSLAMAWAALEKAKRNAAPERARVTIVQYKESFGFKFGLEKIGWVSYEYEYRVTLACFRARYP</sequence>
<gene>
    <name evidence="2" type="ORF">B296_00010670</name>
</gene>
<evidence type="ECO:0000313" key="3">
    <source>
        <dbReference type="Proteomes" id="UP000287651"/>
    </source>
</evidence>
<reference evidence="2 3" key="1">
    <citation type="journal article" date="2014" name="Agronomy (Basel)">
        <title>A Draft Genome Sequence for Ensete ventricosum, the Drought-Tolerant Tree Against Hunger.</title>
        <authorList>
            <person name="Harrison J."/>
            <person name="Moore K.A."/>
            <person name="Paszkiewicz K."/>
            <person name="Jones T."/>
            <person name="Grant M."/>
            <person name="Ambacheew D."/>
            <person name="Muzemil S."/>
            <person name="Studholme D.J."/>
        </authorList>
    </citation>
    <scope>NUCLEOTIDE SEQUENCE [LARGE SCALE GENOMIC DNA]</scope>
</reference>
<proteinExistence type="predicted"/>
<name>A0A426ZYW4_ENSVE</name>
<protein>
    <submittedName>
        <fullName evidence="2">Uncharacterized protein</fullName>
    </submittedName>
</protein>
<accession>A0A426ZYW4</accession>
<evidence type="ECO:0000313" key="2">
    <source>
        <dbReference type="EMBL" id="RRT69141.1"/>
    </source>
</evidence>
<dbReference type="AlphaFoldDB" id="A0A426ZYW4"/>
<feature type="region of interest" description="Disordered" evidence="1">
    <location>
        <begin position="26"/>
        <end position="102"/>
    </location>
</feature>
<organism evidence="2 3">
    <name type="scientific">Ensete ventricosum</name>
    <name type="common">Abyssinian banana</name>
    <name type="synonym">Musa ensete</name>
    <dbReference type="NCBI Taxonomy" id="4639"/>
    <lineage>
        <taxon>Eukaryota</taxon>
        <taxon>Viridiplantae</taxon>
        <taxon>Streptophyta</taxon>
        <taxon>Embryophyta</taxon>
        <taxon>Tracheophyta</taxon>
        <taxon>Spermatophyta</taxon>
        <taxon>Magnoliopsida</taxon>
        <taxon>Liliopsida</taxon>
        <taxon>Zingiberales</taxon>
        <taxon>Musaceae</taxon>
        <taxon>Ensete</taxon>
    </lineage>
</organism>
<dbReference type="Proteomes" id="UP000287651">
    <property type="component" value="Unassembled WGS sequence"/>
</dbReference>